<gene>
    <name evidence="2" type="primary">def</name>
    <name evidence="3" type="ORF">A2527_06265</name>
</gene>
<comment type="function">
    <text evidence="2">Removes the formyl group from the N-terminal Met of newly synthesized proteins. Requires at least a dipeptide for an efficient rate of reaction. N-terminal L-methionine is a prerequisite for activity but the enzyme has broad specificity at other positions.</text>
</comment>
<dbReference type="Proteomes" id="UP000178449">
    <property type="component" value="Unassembled WGS sequence"/>
</dbReference>
<dbReference type="HAMAP" id="MF_00163">
    <property type="entry name" value="Pep_deformylase"/>
    <property type="match status" value="1"/>
</dbReference>
<feature type="binding site" evidence="2">
    <location>
        <position position="139"/>
    </location>
    <ligand>
        <name>Fe cation</name>
        <dbReference type="ChEBI" id="CHEBI:24875"/>
    </ligand>
</feature>
<dbReference type="GO" id="GO:0046872">
    <property type="term" value="F:metal ion binding"/>
    <property type="evidence" value="ECO:0007669"/>
    <property type="project" value="UniProtKB-KW"/>
</dbReference>
<feature type="binding site" evidence="2">
    <location>
        <position position="143"/>
    </location>
    <ligand>
        <name>Fe cation</name>
        <dbReference type="ChEBI" id="CHEBI:24875"/>
    </ligand>
</feature>
<dbReference type="NCBIfam" id="NF001159">
    <property type="entry name" value="PRK00150.1-3"/>
    <property type="match status" value="1"/>
</dbReference>
<comment type="cofactor">
    <cofactor evidence="2">
        <name>Fe(2+)</name>
        <dbReference type="ChEBI" id="CHEBI:29033"/>
    </cofactor>
    <text evidence="2">Binds 1 Fe(2+) ion.</text>
</comment>
<dbReference type="SUPFAM" id="SSF56420">
    <property type="entry name" value="Peptide deformylase"/>
    <property type="match status" value="1"/>
</dbReference>
<proteinExistence type="inferred from homology"/>
<dbReference type="EMBL" id="MFNE01000030">
    <property type="protein sequence ID" value="OGG94940.1"/>
    <property type="molecule type" value="Genomic_DNA"/>
</dbReference>
<dbReference type="GO" id="GO:0042586">
    <property type="term" value="F:peptide deformylase activity"/>
    <property type="evidence" value="ECO:0007669"/>
    <property type="project" value="UniProtKB-UniRule"/>
</dbReference>
<reference evidence="3 4" key="1">
    <citation type="journal article" date="2016" name="Nat. Commun.">
        <title>Thousands of microbial genomes shed light on interconnected biogeochemical processes in an aquifer system.</title>
        <authorList>
            <person name="Anantharaman K."/>
            <person name="Brown C.T."/>
            <person name="Hug L.A."/>
            <person name="Sharon I."/>
            <person name="Castelle C.J."/>
            <person name="Probst A.J."/>
            <person name="Thomas B.C."/>
            <person name="Singh A."/>
            <person name="Wilkins M.J."/>
            <person name="Karaoz U."/>
            <person name="Brodie E.L."/>
            <person name="Williams K.H."/>
            <person name="Hubbard S.S."/>
            <person name="Banfield J.F."/>
        </authorList>
    </citation>
    <scope>NUCLEOTIDE SEQUENCE [LARGE SCALE GENOMIC DNA]</scope>
</reference>
<dbReference type="InterPro" id="IPR036821">
    <property type="entry name" value="Peptide_deformylase_sf"/>
</dbReference>
<keyword evidence="2" id="KW-0378">Hydrolase</keyword>
<comment type="caution">
    <text evidence="3">The sequence shown here is derived from an EMBL/GenBank/DDBJ whole genome shotgun (WGS) entry which is preliminary data.</text>
</comment>
<dbReference type="PANTHER" id="PTHR10458">
    <property type="entry name" value="PEPTIDE DEFORMYLASE"/>
    <property type="match status" value="1"/>
</dbReference>
<feature type="active site" evidence="2">
    <location>
        <position position="140"/>
    </location>
</feature>
<dbReference type="PIRSF" id="PIRSF004749">
    <property type="entry name" value="Pep_def"/>
    <property type="match status" value="1"/>
</dbReference>
<comment type="similarity">
    <text evidence="1 2">Belongs to the polypeptide deformylase family.</text>
</comment>
<sequence>MAVLKVLTYPDPFLKKNAQEVTVFNQELKELAADMADTMYDQSGLGLAAPQVGQGLRLFVADLTYRPNDPEHPRNWIAYVNPMIKKGEGEQFLEEGCLSVPEYRAEIKRFQNITIEYNDLEGNLKKVTAEGLFAVCIQHEMDHLAGKLFIDYLPPLKRKMIQKRLKKLAEE</sequence>
<dbReference type="PANTHER" id="PTHR10458:SF22">
    <property type="entry name" value="PEPTIDE DEFORMYLASE"/>
    <property type="match status" value="1"/>
</dbReference>
<comment type="catalytic activity">
    <reaction evidence="2">
        <text>N-terminal N-formyl-L-methionyl-[peptide] + H2O = N-terminal L-methionyl-[peptide] + formate</text>
        <dbReference type="Rhea" id="RHEA:24420"/>
        <dbReference type="Rhea" id="RHEA-COMP:10639"/>
        <dbReference type="Rhea" id="RHEA-COMP:10640"/>
        <dbReference type="ChEBI" id="CHEBI:15377"/>
        <dbReference type="ChEBI" id="CHEBI:15740"/>
        <dbReference type="ChEBI" id="CHEBI:49298"/>
        <dbReference type="ChEBI" id="CHEBI:64731"/>
        <dbReference type="EC" id="3.5.1.88"/>
    </reaction>
</comment>
<feature type="binding site" evidence="2">
    <location>
        <position position="97"/>
    </location>
    <ligand>
        <name>Fe cation</name>
        <dbReference type="ChEBI" id="CHEBI:24875"/>
    </ligand>
</feature>
<dbReference type="Pfam" id="PF01327">
    <property type="entry name" value="Pep_deformylase"/>
    <property type="match status" value="1"/>
</dbReference>
<name>A0A1F6GA13_9PROT</name>
<evidence type="ECO:0000256" key="1">
    <source>
        <dbReference type="ARBA" id="ARBA00010759"/>
    </source>
</evidence>
<evidence type="ECO:0000313" key="4">
    <source>
        <dbReference type="Proteomes" id="UP000178449"/>
    </source>
</evidence>
<accession>A0A1F6GA13</accession>
<dbReference type="STRING" id="1817772.A2527_06265"/>
<dbReference type="Gene3D" id="3.90.45.10">
    <property type="entry name" value="Peptide deformylase"/>
    <property type="match status" value="1"/>
</dbReference>
<dbReference type="PRINTS" id="PR01576">
    <property type="entry name" value="PDEFORMYLASE"/>
</dbReference>
<dbReference type="AlphaFoldDB" id="A0A1F6GA13"/>
<organism evidence="3 4">
    <name type="scientific">Candidatus Lambdaproteobacteria bacterium RIFOXYD2_FULL_50_16</name>
    <dbReference type="NCBI Taxonomy" id="1817772"/>
    <lineage>
        <taxon>Bacteria</taxon>
        <taxon>Pseudomonadati</taxon>
        <taxon>Pseudomonadota</taxon>
        <taxon>Candidatus Lambdaproteobacteria</taxon>
    </lineage>
</organism>
<dbReference type="EC" id="3.5.1.88" evidence="2"/>
<dbReference type="GO" id="GO:0006412">
    <property type="term" value="P:translation"/>
    <property type="evidence" value="ECO:0007669"/>
    <property type="project" value="UniProtKB-UniRule"/>
</dbReference>
<keyword evidence="2" id="KW-0479">Metal-binding</keyword>
<dbReference type="InterPro" id="IPR023635">
    <property type="entry name" value="Peptide_deformylase"/>
</dbReference>
<keyword evidence="2" id="KW-0648">Protein biosynthesis</keyword>
<protein>
    <recommendedName>
        <fullName evidence="2">Peptide deformylase</fullName>
        <shortName evidence="2">PDF</shortName>
        <ecNumber evidence="2">3.5.1.88</ecNumber>
    </recommendedName>
    <alternativeName>
        <fullName evidence="2">Polypeptide deformylase</fullName>
    </alternativeName>
</protein>
<keyword evidence="2" id="KW-0408">Iron</keyword>
<evidence type="ECO:0000256" key="2">
    <source>
        <dbReference type="HAMAP-Rule" id="MF_00163"/>
    </source>
</evidence>
<dbReference type="CDD" id="cd00487">
    <property type="entry name" value="Pep_deformylase"/>
    <property type="match status" value="1"/>
</dbReference>
<dbReference type="NCBIfam" id="TIGR00079">
    <property type="entry name" value="pept_deformyl"/>
    <property type="match status" value="1"/>
</dbReference>
<evidence type="ECO:0000313" key="3">
    <source>
        <dbReference type="EMBL" id="OGG94940.1"/>
    </source>
</evidence>